<keyword evidence="2" id="KW-0472">Membrane</keyword>
<organism evidence="3 4">
    <name type="scientific">Sphingomonas oligophenolica</name>
    <dbReference type="NCBI Taxonomy" id="301154"/>
    <lineage>
        <taxon>Bacteria</taxon>
        <taxon>Pseudomonadati</taxon>
        <taxon>Pseudomonadota</taxon>
        <taxon>Alphaproteobacteria</taxon>
        <taxon>Sphingomonadales</taxon>
        <taxon>Sphingomonadaceae</taxon>
        <taxon>Sphingomonas</taxon>
    </lineage>
</organism>
<sequence>MVDEVTETPHTTVIERRGSGAGLLIGLVLLVAVIIGAFYLFNQSANDNRRTDAVTQAAKDVGDGAQKAGDAAQKAAQP</sequence>
<protein>
    <submittedName>
        <fullName evidence="3">Uncharacterized protein</fullName>
    </submittedName>
</protein>
<keyword evidence="2" id="KW-0812">Transmembrane</keyword>
<proteinExistence type="predicted"/>
<evidence type="ECO:0000313" key="4">
    <source>
        <dbReference type="Proteomes" id="UP001419910"/>
    </source>
</evidence>
<feature type="compositionally biased region" description="Low complexity" evidence="1">
    <location>
        <begin position="57"/>
        <end position="78"/>
    </location>
</feature>
<evidence type="ECO:0000256" key="1">
    <source>
        <dbReference type="SAM" id="MobiDB-lite"/>
    </source>
</evidence>
<evidence type="ECO:0000313" key="3">
    <source>
        <dbReference type="EMBL" id="MEN2788332.1"/>
    </source>
</evidence>
<reference evidence="3 4" key="1">
    <citation type="submission" date="2024-05" db="EMBL/GenBank/DDBJ databases">
        <authorList>
            <person name="Liu Q."/>
            <person name="Xin Y.-H."/>
        </authorList>
    </citation>
    <scope>NUCLEOTIDE SEQUENCE [LARGE SCALE GENOMIC DNA]</scope>
    <source>
        <strain evidence="3 4">CGMCC 1.10181</strain>
    </source>
</reference>
<keyword evidence="2" id="KW-1133">Transmembrane helix</keyword>
<dbReference type="Proteomes" id="UP001419910">
    <property type="component" value="Unassembled WGS sequence"/>
</dbReference>
<dbReference type="EMBL" id="JBDIME010000001">
    <property type="protein sequence ID" value="MEN2788332.1"/>
    <property type="molecule type" value="Genomic_DNA"/>
</dbReference>
<name>A0ABU9XXS3_9SPHN</name>
<feature type="region of interest" description="Disordered" evidence="1">
    <location>
        <begin position="49"/>
        <end position="78"/>
    </location>
</feature>
<gene>
    <name evidence="3" type="ORF">ABC974_01735</name>
</gene>
<dbReference type="RefSeq" id="WP_343887953.1">
    <property type="nucleotide sequence ID" value="NZ_BAAAEH010000005.1"/>
</dbReference>
<comment type="caution">
    <text evidence="3">The sequence shown here is derived from an EMBL/GenBank/DDBJ whole genome shotgun (WGS) entry which is preliminary data.</text>
</comment>
<keyword evidence="4" id="KW-1185">Reference proteome</keyword>
<feature type="transmembrane region" description="Helical" evidence="2">
    <location>
        <begin position="20"/>
        <end position="41"/>
    </location>
</feature>
<accession>A0ABU9XXS3</accession>
<evidence type="ECO:0000256" key="2">
    <source>
        <dbReference type="SAM" id="Phobius"/>
    </source>
</evidence>